<feature type="region of interest" description="Disordered" evidence="1">
    <location>
        <begin position="151"/>
        <end position="170"/>
    </location>
</feature>
<dbReference type="EMBL" id="MEKH01000014">
    <property type="protein sequence ID" value="ODN97044.1"/>
    <property type="molecule type" value="Genomic_DNA"/>
</dbReference>
<evidence type="ECO:0000256" key="1">
    <source>
        <dbReference type="SAM" id="MobiDB-lite"/>
    </source>
</evidence>
<protein>
    <submittedName>
        <fullName evidence="2">Uncharacterized protein</fullName>
    </submittedName>
</protein>
<gene>
    <name evidence="2" type="ORF">I350_08023</name>
</gene>
<name>A0A1E3J869_9TREE</name>
<dbReference type="Proteomes" id="UP000095149">
    <property type="component" value="Unassembled WGS sequence"/>
</dbReference>
<evidence type="ECO:0000313" key="2">
    <source>
        <dbReference type="EMBL" id="ODN97044.1"/>
    </source>
</evidence>
<organism evidence="2 3">
    <name type="scientific">Cryptococcus amylolentus CBS 6273</name>
    <dbReference type="NCBI Taxonomy" id="1296118"/>
    <lineage>
        <taxon>Eukaryota</taxon>
        <taxon>Fungi</taxon>
        <taxon>Dikarya</taxon>
        <taxon>Basidiomycota</taxon>
        <taxon>Agaricomycotina</taxon>
        <taxon>Tremellomycetes</taxon>
        <taxon>Tremellales</taxon>
        <taxon>Cryptococcaceae</taxon>
        <taxon>Cryptococcus</taxon>
    </lineage>
</organism>
<sequence>MPNGLRSHFSTTASTRSIHIETPLRLRTPPMAMRETASILKRSYGRLSNTCPVGSLWQEAFTTSGYVSETPKRGYHRRSRCRHLLSLRISTTLAAVTPAYYVQGVSLMAIGGVVVLLVSAARLIPIGSSVIADGDDSAGELELKADMMTRVTQPETSTMTSSDGWEAPDD</sequence>
<reference evidence="2 3" key="1">
    <citation type="submission" date="2016-06" db="EMBL/GenBank/DDBJ databases">
        <title>Evolution of pathogenesis and genome organization in the Tremellales.</title>
        <authorList>
            <person name="Cuomo C."/>
            <person name="Litvintseva A."/>
            <person name="Heitman J."/>
            <person name="Chen Y."/>
            <person name="Sun S."/>
            <person name="Springer D."/>
            <person name="Dromer F."/>
            <person name="Young S."/>
            <person name="Zeng Q."/>
            <person name="Chapman S."/>
            <person name="Gujja S."/>
            <person name="Saif S."/>
            <person name="Birren B."/>
        </authorList>
    </citation>
    <scope>NUCLEOTIDE SEQUENCE [LARGE SCALE GENOMIC DNA]</scope>
    <source>
        <strain evidence="2 3">CBS 6273</strain>
    </source>
</reference>
<evidence type="ECO:0000313" key="3">
    <source>
        <dbReference type="Proteomes" id="UP000095149"/>
    </source>
</evidence>
<feature type="compositionally biased region" description="Polar residues" evidence="1">
    <location>
        <begin position="151"/>
        <end position="163"/>
    </location>
</feature>
<dbReference type="AlphaFoldDB" id="A0A1E3J869"/>
<proteinExistence type="predicted"/>
<comment type="caution">
    <text evidence="2">The sequence shown here is derived from an EMBL/GenBank/DDBJ whole genome shotgun (WGS) entry which is preliminary data.</text>
</comment>
<accession>A0A1E3J869</accession>